<feature type="non-terminal residue" evidence="6">
    <location>
        <position position="553"/>
    </location>
</feature>
<proteinExistence type="predicted"/>
<dbReference type="AlphaFoldDB" id="A0A6P5TE37"/>
<evidence type="ECO:0000259" key="3">
    <source>
        <dbReference type="Pfam" id="PF00931"/>
    </source>
</evidence>
<dbReference type="InterPro" id="IPR027417">
    <property type="entry name" value="P-loop_NTPase"/>
</dbReference>
<evidence type="ECO:0000259" key="4">
    <source>
        <dbReference type="Pfam" id="PF23559"/>
    </source>
</evidence>
<feature type="domain" description="Disease resistance protein winged helix" evidence="4">
    <location>
        <begin position="431"/>
        <end position="496"/>
    </location>
</feature>
<dbReference type="InterPro" id="IPR044974">
    <property type="entry name" value="Disease_R_plants"/>
</dbReference>
<keyword evidence="1" id="KW-0677">Repeat</keyword>
<dbReference type="GO" id="GO:0098542">
    <property type="term" value="P:defense response to other organism"/>
    <property type="evidence" value="ECO:0007669"/>
    <property type="project" value="TreeGrafter"/>
</dbReference>
<dbReference type="SUPFAM" id="SSF52540">
    <property type="entry name" value="P-loop containing nucleoside triphosphate hydrolases"/>
    <property type="match status" value="1"/>
</dbReference>
<gene>
    <name evidence="6" type="primary">LOC110766358</name>
</gene>
<reference evidence="6" key="1">
    <citation type="submission" date="2025-08" db="UniProtKB">
        <authorList>
            <consortium name="RefSeq"/>
        </authorList>
    </citation>
    <scope>IDENTIFICATION</scope>
</reference>
<dbReference type="Proteomes" id="UP000515124">
    <property type="component" value="Unplaced"/>
</dbReference>
<feature type="domain" description="NB-ARC" evidence="3">
    <location>
        <begin position="263"/>
        <end position="341"/>
    </location>
</feature>
<dbReference type="PRINTS" id="PR00364">
    <property type="entry name" value="DISEASERSIST"/>
</dbReference>
<sequence>NNFSQRPGNRISSWKAGRKLEGDLRCVGTGFSELLKRKERYGFKFIRRDSSKFVYQSPNHNTSDDKIITTSVDRMHSYLNHKSDALGEVIYEVTLLCDELKGMYKLVDDAGMVGSRFTSRVAWLKQMRIIVQSADRCVQAFIDDSGIIRRSNHLFKTRSGIKLCREIDKIQHTMSLVVRSIKAYGIELREESSSVVGLEEDIQALVSQLTTNSEQHSVISILGIEGIGKTTLANKIFDHGAVSQHFTRRVWISLPWKSNVPWVQEVHDLVDEERYLLVLDKVSTIDELNTLRAEFIPVTPNGSRILFTTRHSDLAKFFNNTPHQLRLRTKEESWKLFTQMVPFSPKEEKQAKEILGKCGGFPLAILRVGYLMSGKDVTAVEREDVTAVERLKKVLENDIDPSSLQTYTIDSIKHLLPDSEPLSKCLSYLKLFPLDFEIPARRLIALWMAEDLVQEHGHNTKTFEDVAEENLSQLIGLGMIQIVERKLNGEVKTCRLPYSLPVCSLEATSSNHRAALRFKRNRLPITVGESLPKVASPLLSIFSFDTREGNKPG</sequence>
<evidence type="ECO:0000256" key="2">
    <source>
        <dbReference type="ARBA" id="ARBA00022821"/>
    </source>
</evidence>
<name>A0A6P5TE37_PRUAV</name>
<protein>
    <submittedName>
        <fullName evidence="6">Disease resistance RPP13-like protein 2</fullName>
    </submittedName>
</protein>
<dbReference type="InterPro" id="IPR058922">
    <property type="entry name" value="WHD_DRP"/>
</dbReference>
<organism evidence="5 6">
    <name type="scientific">Prunus avium</name>
    <name type="common">Cherry</name>
    <name type="synonym">Cerasus avium</name>
    <dbReference type="NCBI Taxonomy" id="42229"/>
    <lineage>
        <taxon>Eukaryota</taxon>
        <taxon>Viridiplantae</taxon>
        <taxon>Streptophyta</taxon>
        <taxon>Embryophyta</taxon>
        <taxon>Tracheophyta</taxon>
        <taxon>Spermatophyta</taxon>
        <taxon>Magnoliopsida</taxon>
        <taxon>eudicotyledons</taxon>
        <taxon>Gunneridae</taxon>
        <taxon>Pentapetalae</taxon>
        <taxon>rosids</taxon>
        <taxon>fabids</taxon>
        <taxon>Rosales</taxon>
        <taxon>Rosaceae</taxon>
        <taxon>Amygdaloideae</taxon>
        <taxon>Amygdaleae</taxon>
        <taxon>Prunus</taxon>
    </lineage>
</organism>
<dbReference type="InterPro" id="IPR036388">
    <property type="entry name" value="WH-like_DNA-bd_sf"/>
</dbReference>
<feature type="non-terminal residue" evidence="6">
    <location>
        <position position="1"/>
    </location>
</feature>
<evidence type="ECO:0000256" key="1">
    <source>
        <dbReference type="ARBA" id="ARBA00022737"/>
    </source>
</evidence>
<keyword evidence="2" id="KW-0611">Plant defense</keyword>
<dbReference type="GO" id="GO:0043531">
    <property type="term" value="F:ADP binding"/>
    <property type="evidence" value="ECO:0007669"/>
    <property type="project" value="InterPro"/>
</dbReference>
<dbReference type="InterPro" id="IPR042197">
    <property type="entry name" value="Apaf_helical"/>
</dbReference>
<dbReference type="Pfam" id="PF00931">
    <property type="entry name" value="NB-ARC"/>
    <property type="match status" value="2"/>
</dbReference>
<dbReference type="Gene3D" id="3.40.50.300">
    <property type="entry name" value="P-loop containing nucleotide triphosphate hydrolases"/>
    <property type="match status" value="2"/>
</dbReference>
<accession>A0A6P5TE37</accession>
<dbReference type="Gene3D" id="1.10.8.430">
    <property type="entry name" value="Helical domain of apoptotic protease-activating factors"/>
    <property type="match status" value="1"/>
</dbReference>
<dbReference type="Gene3D" id="1.10.10.10">
    <property type="entry name" value="Winged helix-like DNA-binding domain superfamily/Winged helix DNA-binding domain"/>
    <property type="match status" value="1"/>
</dbReference>
<dbReference type="KEGG" id="pavi:110766358"/>
<dbReference type="PANTHER" id="PTHR23155:SF955">
    <property type="entry name" value="AAA+ ATPASE DOMAIN-CONTAINING PROTEIN"/>
    <property type="match status" value="1"/>
</dbReference>
<dbReference type="RefSeq" id="XP_021825367.1">
    <property type="nucleotide sequence ID" value="XM_021969675.1"/>
</dbReference>
<dbReference type="PANTHER" id="PTHR23155">
    <property type="entry name" value="DISEASE RESISTANCE PROTEIN RP"/>
    <property type="match status" value="1"/>
</dbReference>
<dbReference type="InterPro" id="IPR002182">
    <property type="entry name" value="NB-ARC"/>
</dbReference>
<feature type="domain" description="NB-ARC" evidence="3">
    <location>
        <begin position="199"/>
        <end position="254"/>
    </location>
</feature>
<keyword evidence="5" id="KW-1185">Reference proteome</keyword>
<dbReference type="Pfam" id="PF23559">
    <property type="entry name" value="WHD_DRP"/>
    <property type="match status" value="1"/>
</dbReference>
<evidence type="ECO:0000313" key="5">
    <source>
        <dbReference type="Proteomes" id="UP000515124"/>
    </source>
</evidence>
<evidence type="ECO:0000313" key="6">
    <source>
        <dbReference type="RefSeq" id="XP_021825367.1"/>
    </source>
</evidence>
<dbReference type="GeneID" id="110766358"/>